<keyword evidence="1" id="KW-0812">Transmembrane</keyword>
<sequence>MSPADAPDQIDQIDQIGDIMTTAVLPAPAAVRPATTGDIDSRAAYAGFGLAYVLGHGASAVSTGPDPLIALPAWLPMGLLGAGLVAGTLLAVLAAGRAQRGAGRHEALSGRLLGLSWISGFAALFLAITGLAAELDRPDLQTMLWPTMAGFLVGVLYLGEGATRRNVLHYGLGTWLALTSTAALFLGIPGLFWVLAIAGGGGFALAAVLESRRLARTSGTSSASR</sequence>
<gene>
    <name evidence="2" type="ORF">FHX44_111242</name>
</gene>
<evidence type="ECO:0000313" key="2">
    <source>
        <dbReference type="EMBL" id="TWF75358.1"/>
    </source>
</evidence>
<evidence type="ECO:0000256" key="1">
    <source>
        <dbReference type="SAM" id="Phobius"/>
    </source>
</evidence>
<reference evidence="2 3" key="1">
    <citation type="submission" date="2019-06" db="EMBL/GenBank/DDBJ databases">
        <title>Sequencing the genomes of 1000 actinobacteria strains.</title>
        <authorList>
            <person name="Klenk H.-P."/>
        </authorList>
    </citation>
    <scope>NUCLEOTIDE SEQUENCE [LARGE SCALE GENOMIC DNA]</scope>
    <source>
        <strain evidence="2 3">DSM 45671</strain>
    </source>
</reference>
<name>A0A561SKH9_9PSEU</name>
<feature type="transmembrane region" description="Helical" evidence="1">
    <location>
        <begin position="143"/>
        <end position="160"/>
    </location>
</feature>
<dbReference type="RefSeq" id="WP_246170238.1">
    <property type="nucleotide sequence ID" value="NZ_VIWU01000001.1"/>
</dbReference>
<dbReference type="Proteomes" id="UP000321261">
    <property type="component" value="Unassembled WGS sequence"/>
</dbReference>
<evidence type="ECO:0000313" key="3">
    <source>
        <dbReference type="Proteomes" id="UP000321261"/>
    </source>
</evidence>
<comment type="caution">
    <text evidence="2">The sequence shown here is derived from an EMBL/GenBank/DDBJ whole genome shotgun (WGS) entry which is preliminary data.</text>
</comment>
<proteinExistence type="predicted"/>
<feature type="transmembrane region" description="Helical" evidence="1">
    <location>
        <begin position="191"/>
        <end position="209"/>
    </location>
</feature>
<feature type="transmembrane region" description="Helical" evidence="1">
    <location>
        <begin position="108"/>
        <end position="131"/>
    </location>
</feature>
<dbReference type="EMBL" id="VIWU01000001">
    <property type="protein sequence ID" value="TWF75358.1"/>
    <property type="molecule type" value="Genomic_DNA"/>
</dbReference>
<dbReference type="AlphaFoldDB" id="A0A561SKH9"/>
<feature type="transmembrane region" description="Helical" evidence="1">
    <location>
        <begin position="73"/>
        <end position="96"/>
    </location>
</feature>
<protein>
    <submittedName>
        <fullName evidence="2">Uncharacterized protein</fullName>
    </submittedName>
</protein>
<keyword evidence="3" id="KW-1185">Reference proteome</keyword>
<keyword evidence="1" id="KW-0472">Membrane</keyword>
<feature type="transmembrane region" description="Helical" evidence="1">
    <location>
        <begin position="167"/>
        <end position="185"/>
    </location>
</feature>
<organism evidence="2 3">
    <name type="scientific">Pseudonocardia hierapolitana</name>
    <dbReference type="NCBI Taxonomy" id="1128676"/>
    <lineage>
        <taxon>Bacteria</taxon>
        <taxon>Bacillati</taxon>
        <taxon>Actinomycetota</taxon>
        <taxon>Actinomycetes</taxon>
        <taxon>Pseudonocardiales</taxon>
        <taxon>Pseudonocardiaceae</taxon>
        <taxon>Pseudonocardia</taxon>
    </lineage>
</organism>
<keyword evidence="1" id="KW-1133">Transmembrane helix</keyword>
<accession>A0A561SKH9</accession>